<gene>
    <name evidence="1" type="ORF">TIFTF001_011985</name>
</gene>
<protein>
    <submittedName>
        <fullName evidence="1">Uncharacterized protein</fullName>
    </submittedName>
</protein>
<reference evidence="1" key="1">
    <citation type="submission" date="2023-07" db="EMBL/GenBank/DDBJ databases">
        <title>draft genome sequence of fig (Ficus carica).</title>
        <authorList>
            <person name="Takahashi T."/>
            <person name="Nishimura K."/>
        </authorList>
    </citation>
    <scope>NUCLEOTIDE SEQUENCE</scope>
</reference>
<sequence>MMASKLPRVVPTCHEGGFGPWFELDWLAAPTTPWLRATVSSLSAMYDTRLWRWNCGL</sequence>
<organism evidence="1 2">
    <name type="scientific">Ficus carica</name>
    <name type="common">Common fig</name>
    <dbReference type="NCBI Taxonomy" id="3494"/>
    <lineage>
        <taxon>Eukaryota</taxon>
        <taxon>Viridiplantae</taxon>
        <taxon>Streptophyta</taxon>
        <taxon>Embryophyta</taxon>
        <taxon>Tracheophyta</taxon>
        <taxon>Spermatophyta</taxon>
        <taxon>Magnoliopsida</taxon>
        <taxon>eudicotyledons</taxon>
        <taxon>Gunneridae</taxon>
        <taxon>Pentapetalae</taxon>
        <taxon>rosids</taxon>
        <taxon>fabids</taxon>
        <taxon>Rosales</taxon>
        <taxon>Moraceae</taxon>
        <taxon>Ficeae</taxon>
        <taxon>Ficus</taxon>
    </lineage>
</organism>
<comment type="caution">
    <text evidence="1">The sequence shown here is derived from an EMBL/GenBank/DDBJ whole genome shotgun (WGS) entry which is preliminary data.</text>
</comment>
<proteinExistence type="predicted"/>
<name>A0AA88D4V1_FICCA</name>
<keyword evidence="2" id="KW-1185">Reference proteome</keyword>
<evidence type="ECO:0000313" key="2">
    <source>
        <dbReference type="Proteomes" id="UP001187192"/>
    </source>
</evidence>
<accession>A0AA88D4V1</accession>
<dbReference type="Proteomes" id="UP001187192">
    <property type="component" value="Unassembled WGS sequence"/>
</dbReference>
<evidence type="ECO:0000313" key="1">
    <source>
        <dbReference type="EMBL" id="GMN42776.1"/>
    </source>
</evidence>
<dbReference type="AlphaFoldDB" id="A0AA88D4V1"/>
<dbReference type="EMBL" id="BTGU01000015">
    <property type="protein sequence ID" value="GMN42776.1"/>
    <property type="molecule type" value="Genomic_DNA"/>
</dbReference>